<proteinExistence type="predicted"/>
<evidence type="ECO:0000313" key="1">
    <source>
        <dbReference type="EMBL" id="MET3695653.1"/>
    </source>
</evidence>
<reference evidence="1 2" key="1">
    <citation type="submission" date="2024-06" db="EMBL/GenBank/DDBJ databases">
        <title>Genomic Encyclopedia of Type Strains, Phase IV (KMG-IV): sequencing the most valuable type-strain genomes for metagenomic binning, comparative biology and taxonomic classification.</title>
        <authorList>
            <person name="Goeker M."/>
        </authorList>
    </citation>
    <scope>NUCLEOTIDE SEQUENCE [LARGE SCALE GENOMIC DNA]</scope>
    <source>
        <strain evidence="1 2">DSM 21331</strain>
    </source>
</reference>
<name>A0ABV2LCR2_9HYPH</name>
<comment type="caution">
    <text evidence="1">The sequence shown here is derived from an EMBL/GenBank/DDBJ whole genome shotgun (WGS) entry which is preliminary data.</text>
</comment>
<dbReference type="Gene3D" id="3.90.550.10">
    <property type="entry name" value="Spore Coat Polysaccharide Biosynthesis Protein SpsA, Chain A"/>
    <property type="match status" value="1"/>
</dbReference>
<evidence type="ECO:0000313" key="2">
    <source>
        <dbReference type="Proteomes" id="UP001549145"/>
    </source>
</evidence>
<evidence type="ECO:0008006" key="3">
    <source>
        <dbReference type="Google" id="ProtNLM"/>
    </source>
</evidence>
<dbReference type="Proteomes" id="UP001549145">
    <property type="component" value="Unassembled WGS sequence"/>
</dbReference>
<organism evidence="1 2">
    <name type="scientific">Methylobacterium goesingense</name>
    <dbReference type="NCBI Taxonomy" id="243690"/>
    <lineage>
        <taxon>Bacteria</taxon>
        <taxon>Pseudomonadati</taxon>
        <taxon>Pseudomonadota</taxon>
        <taxon>Alphaproteobacteria</taxon>
        <taxon>Hyphomicrobiales</taxon>
        <taxon>Methylobacteriaceae</taxon>
        <taxon>Methylobacterium</taxon>
    </lineage>
</organism>
<dbReference type="InterPro" id="IPR029044">
    <property type="entry name" value="Nucleotide-diphossugar_trans"/>
</dbReference>
<keyword evidence="2" id="KW-1185">Reference proteome</keyword>
<gene>
    <name evidence="1" type="ORF">ABID43_005222</name>
</gene>
<dbReference type="SUPFAM" id="SSF53448">
    <property type="entry name" value="Nucleotide-diphospho-sugar transferases"/>
    <property type="match status" value="1"/>
</dbReference>
<protein>
    <recommendedName>
        <fullName evidence="3">Glycosyl transferase</fullName>
    </recommendedName>
</protein>
<dbReference type="EMBL" id="JBEPMM010000039">
    <property type="protein sequence ID" value="MET3695653.1"/>
    <property type="molecule type" value="Genomic_DNA"/>
</dbReference>
<accession>A0ABV2LCR2</accession>
<sequence>MTKIHCFTSISFSYLSKARVLASTLKKFHPDWTLWVCISDRLPEGVEFRIEDELFDRVLWIDELLEENQEGWIFKHNVIELCTAVKGAALEFIFKNGADQVFYIDPDIALFNNLDPVVDLLKSNSIILTPHLVSPEKLPSEIWENERSALLHGVYNLGFVAVKNSTEGRKFATWWDERLKLYCYEAASEGIYTDQRWCDLIPAFFDEVFVLRDPGYNVASWNIRNRPIYCNKLGQILVDNYSLRFYHFTKISHVGELMIEKNAGRSYTVFELLKWYRGQVEKNEDTILGKLQWAFGFYTNGEEIEYKDRKLYRDRKDLQKTFTNPFDHNTLQNWLKNST</sequence>
<dbReference type="RefSeq" id="WP_238282961.1">
    <property type="nucleotide sequence ID" value="NZ_BPQL01000220.1"/>
</dbReference>